<dbReference type="EMBL" id="JAHBFI010000010">
    <property type="protein sequence ID" value="MBZ5962486.1"/>
    <property type="molecule type" value="Genomic_DNA"/>
</dbReference>
<dbReference type="RefSeq" id="WP_060391543.1">
    <property type="nucleotide sequence ID" value="NZ_FBSY01000002.1"/>
</dbReference>
<dbReference type="Proteomes" id="UP000199271">
    <property type="component" value="Unassembled WGS sequence"/>
</dbReference>
<dbReference type="EMBL" id="FBSY01000002">
    <property type="protein sequence ID" value="CUW05657.1"/>
    <property type="molecule type" value="Genomic_DNA"/>
</dbReference>
<dbReference type="Proteomes" id="UP000752647">
    <property type="component" value="Unassembled WGS sequence"/>
</dbReference>
<organism evidence="4 6">
    <name type="scientific">Leuconostoc gasicomitatum</name>
    <dbReference type="NCBI Taxonomy" id="115778"/>
    <lineage>
        <taxon>Bacteria</taxon>
        <taxon>Bacillati</taxon>
        <taxon>Bacillota</taxon>
        <taxon>Bacilli</taxon>
        <taxon>Lactobacillales</taxon>
        <taxon>Lactobacillaceae</taxon>
        <taxon>Leuconostoc</taxon>
        <taxon>Leuconostoc gelidum group</taxon>
    </lineage>
</organism>
<evidence type="ECO:0000313" key="4">
    <source>
        <dbReference type="EMBL" id="MBZ5962486.1"/>
    </source>
</evidence>
<proteinExistence type="predicted"/>
<reference evidence="4" key="2">
    <citation type="submission" date="2021-05" db="EMBL/GenBank/DDBJ databases">
        <title>Pangenome of Leuconostoc gelidum warrants species status for Leuconostoc gelidum subsp. gasicomitatum.</title>
        <authorList>
            <person name="Johansson P."/>
            <person name="Sade E."/>
            <person name="Hultman J."/>
            <person name="Auvinen P."/>
            <person name="Bjorkroth J."/>
        </authorList>
    </citation>
    <scope>NUCLEOTIDE SEQUENCE</scope>
    <source>
        <strain evidence="4">A.21.4</strain>
    </source>
</reference>
<evidence type="ECO:0000313" key="6">
    <source>
        <dbReference type="Proteomes" id="UP000752647"/>
    </source>
</evidence>
<evidence type="ECO:0000313" key="3">
    <source>
        <dbReference type="EMBL" id="CUW05657.1"/>
    </source>
</evidence>
<evidence type="ECO:0000256" key="2">
    <source>
        <dbReference type="SAM" id="Phobius"/>
    </source>
</evidence>
<evidence type="ECO:0000256" key="1">
    <source>
        <dbReference type="SAM" id="MobiDB-lite"/>
    </source>
</evidence>
<name>A0A9Q3SVF2_9LACO</name>
<evidence type="ECO:0000313" key="5">
    <source>
        <dbReference type="Proteomes" id="UP000199271"/>
    </source>
</evidence>
<keyword evidence="2" id="KW-0812">Transmembrane</keyword>
<feature type="transmembrane region" description="Helical" evidence="2">
    <location>
        <begin position="21"/>
        <end position="41"/>
    </location>
</feature>
<accession>A0A9Q3SVF2</accession>
<keyword evidence="2" id="KW-1133">Transmembrane helix</keyword>
<sequence length="152" mass="16308">MADNDYKRPKFQKSTHNIRNFFILMAGIVIIGLGVFIYIGYSSSPKTSEPISQSTANSSTINETIDSNVKESGDESSTSHATDSSQSSSSSSSSSPDKDSAHLKGKSIKEAINWAKSHGRYYSWSITSGGDNAVVTSVTDDGHNISFIASEK</sequence>
<reference evidence="3 5" key="1">
    <citation type="submission" date="2015-12" db="EMBL/GenBank/DDBJ databases">
        <authorList>
            <person name="Andreevskaya M."/>
        </authorList>
    </citation>
    <scope>NUCLEOTIDE SEQUENCE [LARGE SCALE GENOMIC DNA]</scope>
    <source>
        <strain evidence="3 5">C122c</strain>
    </source>
</reference>
<feature type="compositionally biased region" description="Low complexity" evidence="1">
    <location>
        <begin position="75"/>
        <end position="95"/>
    </location>
</feature>
<keyword evidence="5" id="KW-1185">Reference proteome</keyword>
<keyword evidence="2" id="KW-0472">Membrane</keyword>
<feature type="compositionally biased region" description="Polar residues" evidence="1">
    <location>
        <begin position="45"/>
        <end position="67"/>
    </location>
</feature>
<comment type="caution">
    <text evidence="4">The sequence shown here is derived from an EMBL/GenBank/DDBJ whole genome shotgun (WGS) entry which is preliminary data.</text>
</comment>
<gene>
    <name evidence="3" type="ORF">C122C_1205</name>
    <name evidence="4" type="ORF">KIJ12_04865</name>
</gene>
<feature type="region of interest" description="Disordered" evidence="1">
    <location>
        <begin position="45"/>
        <end position="104"/>
    </location>
</feature>
<protein>
    <submittedName>
        <fullName evidence="4">Uncharacterized protein</fullName>
    </submittedName>
</protein>
<dbReference type="AlphaFoldDB" id="A0A9Q3SVF2"/>